<keyword evidence="3" id="KW-1185">Reference proteome</keyword>
<dbReference type="AlphaFoldDB" id="A0A1H8DRE2"/>
<dbReference type="SUPFAM" id="SSF54001">
    <property type="entry name" value="Cysteine proteinases"/>
    <property type="match status" value="1"/>
</dbReference>
<dbReference type="PANTHER" id="PTHR40032">
    <property type="entry name" value="EXPORTED PROTEIN-RELATED"/>
    <property type="match status" value="1"/>
</dbReference>
<dbReference type="EMBL" id="FOBW01000009">
    <property type="protein sequence ID" value="SEN09735.1"/>
    <property type="molecule type" value="Genomic_DNA"/>
</dbReference>
<dbReference type="InterPro" id="IPR024301">
    <property type="entry name" value="Amidase_6"/>
</dbReference>
<dbReference type="PANTHER" id="PTHR40032:SF1">
    <property type="entry name" value="EXPORTED PROTEIN"/>
    <property type="match status" value="1"/>
</dbReference>
<dbReference type="STRING" id="930146.SAMN05192533_10921"/>
<reference evidence="3" key="1">
    <citation type="submission" date="2016-10" db="EMBL/GenBank/DDBJ databases">
        <authorList>
            <person name="Varghese N."/>
            <person name="Submissions S."/>
        </authorList>
    </citation>
    <scope>NUCLEOTIDE SEQUENCE [LARGE SCALE GENOMIC DNA]</scope>
    <source>
        <strain evidence="3">B48,IBRC-M 10115,DSM 25386,CECT 8001</strain>
    </source>
</reference>
<evidence type="ECO:0000259" key="1">
    <source>
        <dbReference type="Pfam" id="PF12671"/>
    </source>
</evidence>
<dbReference type="Pfam" id="PF12671">
    <property type="entry name" value="Amidase_6"/>
    <property type="match status" value="1"/>
</dbReference>
<feature type="domain" description="Putative amidase" evidence="1">
    <location>
        <begin position="140"/>
        <end position="292"/>
    </location>
</feature>
<accession>A0A1H8DRE2</accession>
<dbReference type="InterPro" id="IPR038765">
    <property type="entry name" value="Papain-like_cys_pep_sf"/>
</dbReference>
<dbReference type="OrthoDB" id="9812429at2"/>
<organism evidence="2 3">
    <name type="scientific">Mesobacillus persicus</name>
    <dbReference type="NCBI Taxonomy" id="930146"/>
    <lineage>
        <taxon>Bacteria</taxon>
        <taxon>Bacillati</taxon>
        <taxon>Bacillota</taxon>
        <taxon>Bacilli</taxon>
        <taxon>Bacillales</taxon>
        <taxon>Bacillaceae</taxon>
        <taxon>Mesobacillus</taxon>
    </lineage>
</organism>
<sequence>MREQLQNLLQQRVRQYVSQTRSELHDCPLIEKTKESCARRGAEIVRTTAEGKITGEKENNEGTEVFYTVHFKYLIKQKHEFIIEERVEERKAEFYKGVLVDDEEFDIEILRTPEAESLGERVTDIFERTADESEQRTSFQYDRLKAVQYAERWWNDYNPAYKKFEVDCTNYISQCLHAGGAPMQGYSDRAKGWWMRNNNWSYSWSVANSMRWYLPGSNVGLKAKEVSNPSQLSPGDVICYDFQGDGRFDHTTIVTAKDADGMPLVNAHTTNSRKRYWAYEDSTAYTPDIKYKFFTVVDDQ</sequence>
<proteinExistence type="predicted"/>
<protein>
    <submittedName>
        <fullName evidence="2">Putative amidase domain-containing protein</fullName>
    </submittedName>
</protein>
<dbReference type="Proteomes" id="UP000198553">
    <property type="component" value="Unassembled WGS sequence"/>
</dbReference>
<evidence type="ECO:0000313" key="3">
    <source>
        <dbReference type="Proteomes" id="UP000198553"/>
    </source>
</evidence>
<dbReference type="RefSeq" id="WP_090746305.1">
    <property type="nucleotide sequence ID" value="NZ_FOBW01000009.1"/>
</dbReference>
<evidence type="ECO:0000313" key="2">
    <source>
        <dbReference type="EMBL" id="SEN09735.1"/>
    </source>
</evidence>
<gene>
    <name evidence="2" type="ORF">SAMN05192533_10921</name>
</gene>
<name>A0A1H8DRE2_9BACI</name>